<name>A0A285X5E8_9FLAO</name>
<keyword evidence="3" id="KW-1185">Reference proteome</keyword>
<evidence type="ECO:0000313" key="3">
    <source>
        <dbReference type="Proteomes" id="UP000219193"/>
    </source>
</evidence>
<evidence type="ECO:0000313" key="2">
    <source>
        <dbReference type="EMBL" id="SOC80561.1"/>
    </source>
</evidence>
<dbReference type="RefSeq" id="WP_097056323.1">
    <property type="nucleotide sequence ID" value="NZ_OCMF01000002.1"/>
</dbReference>
<dbReference type="InterPro" id="IPR011050">
    <property type="entry name" value="Pectin_lyase_fold/virulence"/>
</dbReference>
<feature type="chain" id="PRO_5012289845" description="Right handed beta helix region" evidence="1">
    <location>
        <begin position="23"/>
        <end position="502"/>
    </location>
</feature>
<dbReference type="AlphaFoldDB" id="A0A285X5E8"/>
<dbReference type="Gene3D" id="2.160.20.10">
    <property type="entry name" value="Single-stranded right-handed beta-helix, Pectin lyase-like"/>
    <property type="match status" value="1"/>
</dbReference>
<dbReference type="SUPFAM" id="SSF51126">
    <property type="entry name" value="Pectin lyase-like"/>
    <property type="match status" value="1"/>
</dbReference>
<dbReference type="Proteomes" id="UP000219193">
    <property type="component" value="Unassembled WGS sequence"/>
</dbReference>
<evidence type="ECO:0008006" key="4">
    <source>
        <dbReference type="Google" id="ProtNLM"/>
    </source>
</evidence>
<protein>
    <recommendedName>
        <fullName evidence="4">Right handed beta helix region</fullName>
    </recommendedName>
</protein>
<dbReference type="InterPro" id="IPR012334">
    <property type="entry name" value="Pectin_lyas_fold"/>
</dbReference>
<accession>A0A285X5E8</accession>
<feature type="signal peptide" evidence="1">
    <location>
        <begin position="1"/>
        <end position="22"/>
    </location>
</feature>
<gene>
    <name evidence="2" type="ORF">SAMN06296241_2114</name>
</gene>
<evidence type="ECO:0000256" key="1">
    <source>
        <dbReference type="SAM" id="SignalP"/>
    </source>
</evidence>
<reference evidence="3" key="1">
    <citation type="submission" date="2017-09" db="EMBL/GenBank/DDBJ databases">
        <authorList>
            <person name="Varghese N."/>
            <person name="Submissions S."/>
        </authorList>
    </citation>
    <scope>NUCLEOTIDE SEQUENCE [LARGE SCALE GENOMIC DNA]</scope>
    <source>
        <strain evidence="3">CGMCC 1.12641</strain>
    </source>
</reference>
<keyword evidence="1" id="KW-0732">Signal</keyword>
<dbReference type="PROSITE" id="PS51257">
    <property type="entry name" value="PROKAR_LIPOPROTEIN"/>
    <property type="match status" value="1"/>
</dbReference>
<sequence>MKFATGFVIMLMLVLWSSCQNDFEVEEFDGNLEFSRDTVFLDTVFSNLSTSTYSLKVYNRSREDIFIPEISLEKGESSMYRLNVDGIPGKTFDNIEILARDSLYIFIETTVTPEAEAPAEFLYLDKILFKSNAHLQEIPLVTLIKDAVLLYPSRDSDGFPEQIPVGLDENGEHKTVPGFFLKDEQLRLTSEKPYVIYGYAAVPSGKILKVDAGARLYFHSDSGIIVSEDASLHVEGAPSKDSLKLENEVIFQGDRLEGLYKNLAGQWGGIWLNKGSKDHILEHATIRNSGIGILVESSEENKTELQLKNVQIYNSAISGILAENAQITAENLVMNNSGGTTLHLRGGKYNFIHATITNYWQQSFRQSPAVYLENNSGAGPTPLEANFYNSIIFGNEKRELLFNPETSAAFDVYFSHTLLKFAVGEETGLYDFSNKELYDNIWINEEPIFADSRANDLRLQKNSAAIDRGDPETANRVPLDILRTTRTPLPDLGAYEFIDVEE</sequence>
<dbReference type="EMBL" id="OCMF01000002">
    <property type="protein sequence ID" value="SOC80561.1"/>
    <property type="molecule type" value="Genomic_DNA"/>
</dbReference>
<proteinExistence type="predicted"/>
<dbReference type="OrthoDB" id="1111178at2"/>
<organism evidence="2 3">
    <name type="scientific">Salinimicrobium sediminis</name>
    <dbReference type="NCBI Taxonomy" id="1343891"/>
    <lineage>
        <taxon>Bacteria</taxon>
        <taxon>Pseudomonadati</taxon>
        <taxon>Bacteroidota</taxon>
        <taxon>Flavobacteriia</taxon>
        <taxon>Flavobacteriales</taxon>
        <taxon>Flavobacteriaceae</taxon>
        <taxon>Salinimicrobium</taxon>
    </lineage>
</organism>